<dbReference type="InterPro" id="IPR036388">
    <property type="entry name" value="WH-like_DNA-bd_sf"/>
</dbReference>
<evidence type="ECO:0000256" key="2">
    <source>
        <dbReference type="ARBA" id="ARBA00023125"/>
    </source>
</evidence>
<keyword evidence="2 5" id="KW-0238">DNA-binding</keyword>
<dbReference type="EMBL" id="PVTQ01000002">
    <property type="protein sequence ID" value="PRY92545.1"/>
    <property type="molecule type" value="Genomic_DNA"/>
</dbReference>
<keyword evidence="6" id="KW-1185">Reference proteome</keyword>
<evidence type="ECO:0000313" key="5">
    <source>
        <dbReference type="EMBL" id="PRY92545.1"/>
    </source>
</evidence>
<comment type="caution">
    <text evidence="5">The sequence shown here is derived from an EMBL/GenBank/DDBJ whole genome shotgun (WGS) entry which is preliminary data.</text>
</comment>
<feature type="domain" description="HTH marR-type" evidence="4">
    <location>
        <begin position="14"/>
        <end position="150"/>
    </location>
</feature>
<dbReference type="AlphaFoldDB" id="A0A2T0X0X5"/>
<dbReference type="Proteomes" id="UP000238392">
    <property type="component" value="Unassembled WGS sequence"/>
</dbReference>
<dbReference type="PANTHER" id="PTHR42756">
    <property type="entry name" value="TRANSCRIPTIONAL REGULATOR, MARR"/>
    <property type="match status" value="1"/>
</dbReference>
<dbReference type="SMART" id="SM00347">
    <property type="entry name" value="HTH_MARR"/>
    <property type="match status" value="1"/>
</dbReference>
<proteinExistence type="predicted"/>
<dbReference type="SUPFAM" id="SSF46785">
    <property type="entry name" value="Winged helix' DNA-binding domain"/>
    <property type="match status" value="1"/>
</dbReference>
<dbReference type="InterPro" id="IPR036390">
    <property type="entry name" value="WH_DNA-bd_sf"/>
</dbReference>
<reference evidence="5 6" key="1">
    <citation type="submission" date="2018-03" db="EMBL/GenBank/DDBJ databases">
        <title>Genomic Encyclopedia of Archaeal and Bacterial Type Strains, Phase II (KMG-II): from individual species to whole genera.</title>
        <authorList>
            <person name="Goeker M."/>
        </authorList>
    </citation>
    <scope>NUCLEOTIDE SEQUENCE [LARGE SCALE GENOMIC DNA]</scope>
    <source>
        <strain evidence="5 6">DSM 100212</strain>
    </source>
</reference>
<dbReference type="GO" id="GO:0003700">
    <property type="term" value="F:DNA-binding transcription factor activity"/>
    <property type="evidence" value="ECO:0007669"/>
    <property type="project" value="InterPro"/>
</dbReference>
<keyword evidence="3" id="KW-0804">Transcription</keyword>
<dbReference type="Gene3D" id="1.10.10.10">
    <property type="entry name" value="Winged helix-like DNA-binding domain superfamily/Winged helix DNA-binding domain"/>
    <property type="match status" value="1"/>
</dbReference>
<dbReference type="InterPro" id="IPR000835">
    <property type="entry name" value="HTH_MarR-typ"/>
</dbReference>
<accession>A0A2T0X0X5</accession>
<name>A0A2T0X0X5_9RHOB</name>
<evidence type="ECO:0000313" key="6">
    <source>
        <dbReference type="Proteomes" id="UP000238392"/>
    </source>
</evidence>
<dbReference type="PRINTS" id="PR00598">
    <property type="entry name" value="HTHMARR"/>
</dbReference>
<protein>
    <submittedName>
        <fullName evidence="5">DNA-binding MarR family transcriptional regulator</fullName>
    </submittedName>
</protein>
<evidence type="ECO:0000256" key="3">
    <source>
        <dbReference type="ARBA" id="ARBA00023163"/>
    </source>
</evidence>
<dbReference type="Pfam" id="PF01047">
    <property type="entry name" value="MarR"/>
    <property type="match status" value="1"/>
</dbReference>
<sequence>MTDSSLSEQDSVELGELGQSLGFLIRLAQVRVYDQFYERFGESDLRPGEFSILWAIHLNPGIRQGLLAQALHIKAAHMTKIIRRFEDSGIVERHIPQDDRRSVHLSLTKAGAKLALEQQPAFFGPESYNRHDMTDEDAAMLAHLLRKYMGMS</sequence>
<dbReference type="RefSeq" id="WP_106263056.1">
    <property type="nucleotide sequence ID" value="NZ_PVTQ01000002.1"/>
</dbReference>
<evidence type="ECO:0000259" key="4">
    <source>
        <dbReference type="PROSITE" id="PS50995"/>
    </source>
</evidence>
<organism evidence="5 6">
    <name type="scientific">Donghicola tyrosinivorans</name>
    <dbReference type="NCBI Taxonomy" id="1652492"/>
    <lineage>
        <taxon>Bacteria</taxon>
        <taxon>Pseudomonadati</taxon>
        <taxon>Pseudomonadota</taxon>
        <taxon>Alphaproteobacteria</taxon>
        <taxon>Rhodobacterales</taxon>
        <taxon>Roseobacteraceae</taxon>
        <taxon>Donghicola</taxon>
    </lineage>
</organism>
<gene>
    <name evidence="5" type="ORF">CLV74_102463</name>
</gene>
<dbReference type="PROSITE" id="PS50995">
    <property type="entry name" value="HTH_MARR_2"/>
    <property type="match status" value="1"/>
</dbReference>
<dbReference type="OrthoDB" id="7269152at2"/>
<dbReference type="GO" id="GO:0003677">
    <property type="term" value="F:DNA binding"/>
    <property type="evidence" value="ECO:0007669"/>
    <property type="project" value="UniProtKB-KW"/>
</dbReference>
<evidence type="ECO:0000256" key="1">
    <source>
        <dbReference type="ARBA" id="ARBA00023015"/>
    </source>
</evidence>
<dbReference type="PANTHER" id="PTHR42756:SF1">
    <property type="entry name" value="TRANSCRIPTIONAL REPRESSOR OF EMRAB OPERON"/>
    <property type="match status" value="1"/>
</dbReference>
<keyword evidence="1" id="KW-0805">Transcription regulation</keyword>